<keyword evidence="1" id="KW-0812">Transmembrane</keyword>
<reference evidence="5" key="1">
    <citation type="submission" date="2020-08" db="EMBL/GenBank/DDBJ databases">
        <title>Novel species isolated from subtropical streams in China.</title>
        <authorList>
            <person name="Lu H."/>
        </authorList>
    </citation>
    <scope>NUCLEOTIDE SEQUENCE</scope>
    <source>
        <strain evidence="5">LX22W</strain>
    </source>
</reference>
<dbReference type="InterPro" id="IPR000160">
    <property type="entry name" value="GGDEF_dom"/>
</dbReference>
<dbReference type="InterPro" id="IPR029787">
    <property type="entry name" value="Nucleotide_cyclase"/>
</dbReference>
<gene>
    <name evidence="5" type="ORF">H8K36_09605</name>
</gene>
<dbReference type="SMART" id="SM00052">
    <property type="entry name" value="EAL"/>
    <property type="match status" value="1"/>
</dbReference>
<dbReference type="GO" id="GO:0016020">
    <property type="term" value="C:membrane"/>
    <property type="evidence" value="ECO:0007669"/>
    <property type="project" value="InterPro"/>
</dbReference>
<dbReference type="GO" id="GO:0007165">
    <property type="term" value="P:signal transduction"/>
    <property type="evidence" value="ECO:0007669"/>
    <property type="project" value="InterPro"/>
</dbReference>
<dbReference type="PROSITE" id="PS50887">
    <property type="entry name" value="GGDEF"/>
    <property type="match status" value="1"/>
</dbReference>
<dbReference type="GO" id="GO:0071111">
    <property type="term" value="F:cyclic-guanylate-specific phosphodiesterase activity"/>
    <property type="evidence" value="ECO:0007669"/>
    <property type="project" value="InterPro"/>
</dbReference>
<dbReference type="PROSITE" id="PS50883">
    <property type="entry name" value="EAL"/>
    <property type="match status" value="1"/>
</dbReference>
<dbReference type="EMBL" id="JACOFZ010000002">
    <property type="protein sequence ID" value="MBC3881627.1"/>
    <property type="molecule type" value="Genomic_DNA"/>
</dbReference>
<feature type="domain" description="HAMP" evidence="3">
    <location>
        <begin position="300"/>
        <end position="352"/>
    </location>
</feature>
<proteinExistence type="predicted"/>
<evidence type="ECO:0000259" key="3">
    <source>
        <dbReference type="PROSITE" id="PS50885"/>
    </source>
</evidence>
<name>A0A923KTV7_9BURK</name>
<dbReference type="InterPro" id="IPR050706">
    <property type="entry name" value="Cyclic-di-GMP_PDE-like"/>
</dbReference>
<accession>A0A923KTV7</accession>
<dbReference type="Proteomes" id="UP000627446">
    <property type="component" value="Unassembled WGS sequence"/>
</dbReference>
<dbReference type="InterPro" id="IPR043128">
    <property type="entry name" value="Rev_trsase/Diguanyl_cyclase"/>
</dbReference>
<evidence type="ECO:0000313" key="5">
    <source>
        <dbReference type="EMBL" id="MBC3881627.1"/>
    </source>
</evidence>
<dbReference type="CDD" id="cd01949">
    <property type="entry name" value="GGDEF"/>
    <property type="match status" value="1"/>
</dbReference>
<dbReference type="PANTHER" id="PTHR33121">
    <property type="entry name" value="CYCLIC DI-GMP PHOSPHODIESTERASE PDEF"/>
    <property type="match status" value="1"/>
</dbReference>
<dbReference type="Gene3D" id="3.20.20.450">
    <property type="entry name" value="EAL domain"/>
    <property type="match status" value="1"/>
</dbReference>
<dbReference type="PROSITE" id="PS50885">
    <property type="entry name" value="HAMP"/>
    <property type="match status" value="1"/>
</dbReference>
<feature type="transmembrane region" description="Helical" evidence="1">
    <location>
        <begin position="279"/>
        <end position="299"/>
    </location>
</feature>
<dbReference type="SUPFAM" id="SSF141868">
    <property type="entry name" value="EAL domain-like"/>
    <property type="match status" value="1"/>
</dbReference>
<evidence type="ECO:0000259" key="2">
    <source>
        <dbReference type="PROSITE" id="PS50883"/>
    </source>
</evidence>
<sequence>MRIRHLQTRIIIAFSALLLIVQVVSLVFVNSFISKSANKDIEHNLLSGEKIFNSIRADNTKWLTQSAGILTSDFAFVKAVATGDRNTIVSVLQNHGGRINADIAMLVGTDNTLVADTLKQSRAGQAFAFPQLIKLAEQNGQTSSVVMFDGKLYQLVVVPVMAPLPVAWLALGFVIDDKFAANLKSLTGLEVSFMAPNAVGGKLQLLASTLPTDSAATLPRDIALVAGDIDAYVKVTSLANEDYLTRISRLKLSADIEAVTVLQQSLDIVLAPLRRLQMILILLGVLALGATLAASFRIARNITRPLRDLSTVTEDIERGNYKQSKVLAPDDEIGQLASAIHNMAQGIAVREERISELAYRDGLTGLANRTAFSQTLDQTIDDAQRRVGNAHAFSVLLMDIDRFKDVNDILGHHIGDMLLKEIVQRLQHEVSTEFNLIARLGGDEFGMLLCGQEPGRAIGLAAQIREALDRPILLEGHQVIASGSIGVVHYPLHGNQQNALLRHAELAMYTAKRSNSGYVVYDPALKAHTQQNLSLLAELRHAIEHDELKLYYQPKVKLKDNTISEVEALIRWIHPKRGVIPPDQFIPFAESTGFIGIITEWVIQQALHQRRAWQEKALPLTISINISARDLLNPKLPSVFSELMNRYQAEPHWLSLEITESAIMTDPKSALEVLNQLRIKGLRMSIDDFGTGYSSLAYLKKLPVNELKIDKSFITDMENNPDDAVIVRSTIDLGHNMGLTVIAEGVENQATWDALAHMGCDAIQGYFVSRPLAAETLENWLQTSHWKFKEDHHA</sequence>
<feature type="transmembrane region" description="Helical" evidence="1">
    <location>
        <begin position="12"/>
        <end position="33"/>
    </location>
</feature>
<dbReference type="SUPFAM" id="SSF55073">
    <property type="entry name" value="Nucleotide cyclase"/>
    <property type="match status" value="1"/>
</dbReference>
<dbReference type="NCBIfam" id="TIGR00254">
    <property type="entry name" value="GGDEF"/>
    <property type="match status" value="1"/>
</dbReference>
<feature type="transmembrane region" description="Helical" evidence="1">
    <location>
        <begin position="152"/>
        <end position="175"/>
    </location>
</feature>
<evidence type="ECO:0000313" key="6">
    <source>
        <dbReference type="Proteomes" id="UP000627446"/>
    </source>
</evidence>
<dbReference type="Pfam" id="PF00672">
    <property type="entry name" value="HAMP"/>
    <property type="match status" value="1"/>
</dbReference>
<dbReference type="Pfam" id="PF00563">
    <property type="entry name" value="EAL"/>
    <property type="match status" value="1"/>
</dbReference>
<dbReference type="CDD" id="cd06225">
    <property type="entry name" value="HAMP"/>
    <property type="match status" value="1"/>
</dbReference>
<dbReference type="PANTHER" id="PTHR33121:SF71">
    <property type="entry name" value="OXYGEN SENSOR PROTEIN DOSP"/>
    <property type="match status" value="1"/>
</dbReference>
<dbReference type="Gene3D" id="6.10.340.10">
    <property type="match status" value="1"/>
</dbReference>
<dbReference type="InterPro" id="IPR003660">
    <property type="entry name" value="HAMP_dom"/>
</dbReference>
<keyword evidence="1" id="KW-1133">Transmembrane helix</keyword>
<keyword evidence="6" id="KW-1185">Reference proteome</keyword>
<dbReference type="InterPro" id="IPR035919">
    <property type="entry name" value="EAL_sf"/>
</dbReference>
<dbReference type="SMART" id="SM00267">
    <property type="entry name" value="GGDEF"/>
    <property type="match status" value="1"/>
</dbReference>
<dbReference type="AlphaFoldDB" id="A0A923KTV7"/>
<comment type="caution">
    <text evidence="5">The sequence shown here is derived from an EMBL/GenBank/DDBJ whole genome shotgun (WGS) entry which is preliminary data.</text>
</comment>
<dbReference type="Pfam" id="PF00990">
    <property type="entry name" value="GGDEF"/>
    <property type="match status" value="1"/>
</dbReference>
<evidence type="ECO:0000259" key="4">
    <source>
        <dbReference type="PROSITE" id="PS50887"/>
    </source>
</evidence>
<dbReference type="Gene3D" id="3.30.70.270">
    <property type="match status" value="1"/>
</dbReference>
<evidence type="ECO:0000256" key="1">
    <source>
        <dbReference type="SAM" id="Phobius"/>
    </source>
</evidence>
<protein>
    <submittedName>
        <fullName evidence="5">EAL domain-containing protein</fullName>
    </submittedName>
</protein>
<dbReference type="RefSeq" id="WP_186915878.1">
    <property type="nucleotide sequence ID" value="NZ_JACOFZ010000002.1"/>
</dbReference>
<dbReference type="FunFam" id="3.20.20.450:FF:000001">
    <property type="entry name" value="Cyclic di-GMP phosphodiesterase yahA"/>
    <property type="match status" value="1"/>
</dbReference>
<organism evidence="5 6">
    <name type="scientific">Undibacterium nitidum</name>
    <dbReference type="NCBI Taxonomy" id="2762298"/>
    <lineage>
        <taxon>Bacteria</taxon>
        <taxon>Pseudomonadati</taxon>
        <taxon>Pseudomonadota</taxon>
        <taxon>Betaproteobacteria</taxon>
        <taxon>Burkholderiales</taxon>
        <taxon>Oxalobacteraceae</taxon>
        <taxon>Undibacterium</taxon>
    </lineage>
</organism>
<feature type="domain" description="EAL" evidence="2">
    <location>
        <begin position="532"/>
        <end position="785"/>
    </location>
</feature>
<dbReference type="SUPFAM" id="SSF158472">
    <property type="entry name" value="HAMP domain-like"/>
    <property type="match status" value="1"/>
</dbReference>
<dbReference type="SMART" id="SM00304">
    <property type="entry name" value="HAMP"/>
    <property type="match status" value="1"/>
</dbReference>
<feature type="domain" description="GGDEF" evidence="4">
    <location>
        <begin position="391"/>
        <end position="523"/>
    </location>
</feature>
<dbReference type="InterPro" id="IPR001633">
    <property type="entry name" value="EAL_dom"/>
</dbReference>
<dbReference type="CDD" id="cd01948">
    <property type="entry name" value="EAL"/>
    <property type="match status" value="1"/>
</dbReference>
<keyword evidence="1" id="KW-0472">Membrane</keyword>